<protein>
    <submittedName>
        <fullName evidence="2">Uncharacterized protein</fullName>
    </submittedName>
</protein>
<organism evidence="2 3">
    <name type="scientific">Kingdonia uniflora</name>
    <dbReference type="NCBI Taxonomy" id="39325"/>
    <lineage>
        <taxon>Eukaryota</taxon>
        <taxon>Viridiplantae</taxon>
        <taxon>Streptophyta</taxon>
        <taxon>Embryophyta</taxon>
        <taxon>Tracheophyta</taxon>
        <taxon>Spermatophyta</taxon>
        <taxon>Magnoliopsida</taxon>
        <taxon>Ranunculales</taxon>
        <taxon>Circaeasteraceae</taxon>
        <taxon>Kingdonia</taxon>
    </lineage>
</organism>
<dbReference type="EMBL" id="JACGCM010002755">
    <property type="protein sequence ID" value="KAF6136251.1"/>
    <property type="molecule type" value="Genomic_DNA"/>
</dbReference>
<comment type="caution">
    <text evidence="2">The sequence shown here is derived from an EMBL/GenBank/DDBJ whole genome shotgun (WGS) entry which is preliminary data.</text>
</comment>
<reference evidence="2 3" key="1">
    <citation type="journal article" date="2020" name="IScience">
        <title>Genome Sequencing of the Endangered Kingdonia uniflora (Circaeasteraceae, Ranunculales) Reveals Potential Mechanisms of Evolutionary Specialization.</title>
        <authorList>
            <person name="Sun Y."/>
            <person name="Deng T."/>
            <person name="Zhang A."/>
            <person name="Moore M.J."/>
            <person name="Landis J.B."/>
            <person name="Lin N."/>
            <person name="Zhang H."/>
            <person name="Zhang X."/>
            <person name="Huang J."/>
            <person name="Zhang X."/>
            <person name="Sun H."/>
            <person name="Wang H."/>
        </authorList>
    </citation>
    <scope>NUCLEOTIDE SEQUENCE [LARGE SCALE GENOMIC DNA]</scope>
    <source>
        <strain evidence="2">TB1705</strain>
        <tissue evidence="2">Leaf</tissue>
    </source>
</reference>
<dbReference type="OrthoDB" id="1935246at2759"/>
<dbReference type="AlphaFoldDB" id="A0A7J7L0W0"/>
<name>A0A7J7L0W0_9MAGN</name>
<feature type="region of interest" description="Disordered" evidence="1">
    <location>
        <begin position="17"/>
        <end position="83"/>
    </location>
</feature>
<keyword evidence="3" id="KW-1185">Reference proteome</keyword>
<gene>
    <name evidence="2" type="ORF">GIB67_001660</name>
</gene>
<sequence>MCLSSCCRQQDPLKNIVEIRPKRHRVSSPSDRSSSRAPVNPETKPGPEKERSPALPGQEEVESKPESPVKSLLGLAYESSDEE</sequence>
<evidence type="ECO:0000313" key="2">
    <source>
        <dbReference type="EMBL" id="KAF6136251.1"/>
    </source>
</evidence>
<proteinExistence type="predicted"/>
<dbReference type="Proteomes" id="UP000541444">
    <property type="component" value="Unassembled WGS sequence"/>
</dbReference>
<dbReference type="PANTHER" id="PTHR37202">
    <property type="entry name" value="ANKYRIN REPEAT PROTEIN"/>
    <property type="match status" value="1"/>
</dbReference>
<accession>A0A7J7L0W0</accession>
<evidence type="ECO:0000313" key="3">
    <source>
        <dbReference type="Proteomes" id="UP000541444"/>
    </source>
</evidence>
<dbReference type="PANTHER" id="PTHR37202:SF1">
    <property type="entry name" value="ANKYRIN REPEAT PROTEIN"/>
    <property type="match status" value="1"/>
</dbReference>
<evidence type="ECO:0000256" key="1">
    <source>
        <dbReference type="SAM" id="MobiDB-lite"/>
    </source>
</evidence>
<feature type="compositionally biased region" description="Low complexity" evidence="1">
    <location>
        <begin position="27"/>
        <end position="36"/>
    </location>
</feature>